<dbReference type="EMBL" id="JBHSIM010000046">
    <property type="protein sequence ID" value="MFC4835152.1"/>
    <property type="molecule type" value="Genomic_DNA"/>
</dbReference>
<keyword evidence="3" id="KW-1185">Reference proteome</keyword>
<evidence type="ECO:0000313" key="3">
    <source>
        <dbReference type="Proteomes" id="UP001595909"/>
    </source>
</evidence>
<evidence type="ECO:0000259" key="1">
    <source>
        <dbReference type="Pfam" id="PF13391"/>
    </source>
</evidence>
<dbReference type="InterPro" id="IPR003615">
    <property type="entry name" value="HNH_nuc"/>
</dbReference>
<comment type="caution">
    <text evidence="2">The sequence shown here is derived from an EMBL/GenBank/DDBJ whole genome shotgun (WGS) entry which is preliminary data.</text>
</comment>
<reference evidence="3" key="1">
    <citation type="journal article" date="2019" name="Int. J. Syst. Evol. Microbiol.">
        <title>The Global Catalogue of Microorganisms (GCM) 10K type strain sequencing project: providing services to taxonomists for standard genome sequencing and annotation.</title>
        <authorList>
            <consortium name="The Broad Institute Genomics Platform"/>
            <consortium name="The Broad Institute Genome Sequencing Center for Infectious Disease"/>
            <person name="Wu L."/>
            <person name="Ma J."/>
        </authorList>
    </citation>
    <scope>NUCLEOTIDE SEQUENCE [LARGE SCALE GENOMIC DNA]</scope>
    <source>
        <strain evidence="3">CCUG 50347</strain>
    </source>
</reference>
<gene>
    <name evidence="2" type="ORF">ACFPEL_22270</name>
</gene>
<protein>
    <submittedName>
        <fullName evidence="2">HNH endonuclease</fullName>
    </submittedName>
</protein>
<dbReference type="GO" id="GO:0004519">
    <property type="term" value="F:endonuclease activity"/>
    <property type="evidence" value="ECO:0007669"/>
    <property type="project" value="UniProtKB-KW"/>
</dbReference>
<sequence length="312" mass="34743">MGRNELLTWLRSREGMSVRWKDLSRPERRLVSAPKGIYKPANSPYALTVRIMRSSPYRDGTIFYEGASWRCAYHQEGSDPDRRDEEFTNRGLIACMRDEVAVGVLQEELPTGGKVGYHVVGLAAVRRWTDGYFFLEHFSKDPGGRSKDTVAQVIESEARSEAGAPPVPADDYDARVRTEREIVTRQGSRAFRSALLAAYGSRCAVTGCDVEQILDAAHITPYRGSESNSIANGLLLRTDIHTLFDRLLLAIEPGSGRVALSRQLASTSYSWLDGAVAHAKDALLEGSQRNALERAWLKFELEEAGRNAQSHR</sequence>
<keyword evidence="2" id="KW-0378">Hydrolase</keyword>
<proteinExistence type="predicted"/>
<name>A0ABV9RSH0_9PSEU</name>
<feature type="domain" description="HNH nuclease" evidence="1">
    <location>
        <begin position="203"/>
        <end position="252"/>
    </location>
</feature>
<evidence type="ECO:0000313" key="2">
    <source>
        <dbReference type="EMBL" id="MFC4835152.1"/>
    </source>
</evidence>
<dbReference type="Pfam" id="PF13391">
    <property type="entry name" value="HNH_2"/>
    <property type="match status" value="1"/>
</dbReference>
<accession>A0ABV9RSH0</accession>
<dbReference type="Proteomes" id="UP001595909">
    <property type="component" value="Unassembled WGS sequence"/>
</dbReference>
<organism evidence="2 3">
    <name type="scientific">Actinomycetospora chibensis</name>
    <dbReference type="NCBI Taxonomy" id="663606"/>
    <lineage>
        <taxon>Bacteria</taxon>
        <taxon>Bacillati</taxon>
        <taxon>Actinomycetota</taxon>
        <taxon>Actinomycetes</taxon>
        <taxon>Pseudonocardiales</taxon>
        <taxon>Pseudonocardiaceae</taxon>
        <taxon>Actinomycetospora</taxon>
    </lineage>
</organism>
<keyword evidence="2" id="KW-0540">Nuclease</keyword>
<keyword evidence="2" id="KW-0255">Endonuclease</keyword>
<dbReference type="RefSeq" id="WP_274189028.1">
    <property type="nucleotide sequence ID" value="NZ_BAABHN010000046.1"/>
</dbReference>